<evidence type="ECO:0000313" key="10">
    <source>
        <dbReference type="Proteomes" id="UP000001593"/>
    </source>
</evidence>
<keyword evidence="3 6" id="KW-0812">Transmembrane</keyword>
<dbReference type="InParanoid" id="A7RVQ4"/>
<feature type="transmembrane region" description="Helical" evidence="6">
    <location>
        <begin position="197"/>
        <end position="214"/>
    </location>
</feature>
<feature type="transmembrane region" description="Helical" evidence="6">
    <location>
        <begin position="161"/>
        <end position="185"/>
    </location>
</feature>
<dbReference type="InterPro" id="IPR006977">
    <property type="entry name" value="Yip1_dom"/>
</dbReference>
<comment type="subcellular location">
    <subcellularLocation>
        <location evidence="6">Golgi apparatus membrane</location>
        <topology evidence="6">Multi-pass membrane protein</topology>
    </subcellularLocation>
    <subcellularLocation>
        <location evidence="1">Membrane</location>
        <topology evidence="1">Multi-pass membrane protein</topology>
    </subcellularLocation>
</comment>
<dbReference type="PANTHER" id="PTHR21236:SF1">
    <property type="entry name" value="PROTEIN YIPF6"/>
    <property type="match status" value="1"/>
</dbReference>
<keyword evidence="5 6" id="KW-0472">Membrane</keyword>
<dbReference type="AlphaFoldDB" id="A7RVQ4"/>
<organism evidence="9 10">
    <name type="scientific">Nematostella vectensis</name>
    <name type="common">Starlet sea anemone</name>
    <dbReference type="NCBI Taxonomy" id="45351"/>
    <lineage>
        <taxon>Eukaryota</taxon>
        <taxon>Metazoa</taxon>
        <taxon>Cnidaria</taxon>
        <taxon>Anthozoa</taxon>
        <taxon>Hexacorallia</taxon>
        <taxon>Actiniaria</taxon>
        <taxon>Edwardsiidae</taxon>
        <taxon>Nematostella</taxon>
    </lineage>
</organism>
<comment type="similarity">
    <text evidence="2 6">Belongs to the YIP1 family.</text>
</comment>
<dbReference type="OrthoDB" id="411251at2759"/>
<dbReference type="KEGG" id="nve:5516426"/>
<gene>
    <name evidence="9" type="ORF">NEMVEDRAFT_v1g182503</name>
</gene>
<dbReference type="GO" id="GO:0006888">
    <property type="term" value="P:endoplasmic reticulum to Golgi vesicle-mediated transport"/>
    <property type="evidence" value="ECO:0007669"/>
    <property type="project" value="InterPro"/>
</dbReference>
<dbReference type="PhylomeDB" id="A7RVQ4"/>
<dbReference type="OMA" id="VMAMFGW"/>
<dbReference type="PANTHER" id="PTHR21236">
    <property type="entry name" value="GOLGI MEMBRANE PROTEIN YIP1"/>
    <property type="match status" value="1"/>
</dbReference>
<evidence type="ECO:0000256" key="1">
    <source>
        <dbReference type="ARBA" id="ARBA00004141"/>
    </source>
</evidence>
<feature type="transmembrane region" description="Helical" evidence="6">
    <location>
        <begin position="136"/>
        <end position="155"/>
    </location>
</feature>
<evidence type="ECO:0000256" key="5">
    <source>
        <dbReference type="ARBA" id="ARBA00023136"/>
    </source>
</evidence>
<feature type="transmembrane region" description="Helical" evidence="6">
    <location>
        <begin position="102"/>
        <end position="124"/>
    </location>
</feature>
<keyword evidence="4 6" id="KW-1133">Transmembrane helix</keyword>
<evidence type="ECO:0000256" key="7">
    <source>
        <dbReference type="SAM" id="MobiDB-lite"/>
    </source>
</evidence>
<dbReference type="GO" id="GO:0005802">
    <property type="term" value="C:trans-Golgi network"/>
    <property type="evidence" value="ECO:0000318"/>
    <property type="project" value="GO_Central"/>
</dbReference>
<feature type="domain" description="Yip1" evidence="8">
    <location>
        <begin position="65"/>
        <end position="212"/>
    </location>
</feature>
<dbReference type="GO" id="GO:0000139">
    <property type="term" value="C:Golgi membrane"/>
    <property type="evidence" value="ECO:0007669"/>
    <property type="project" value="UniProtKB-SubCell"/>
</dbReference>
<evidence type="ECO:0000313" key="9">
    <source>
        <dbReference type="EMBL" id="EDO44493.1"/>
    </source>
</evidence>
<reference evidence="9 10" key="1">
    <citation type="journal article" date="2007" name="Science">
        <title>Sea anemone genome reveals ancestral eumetazoan gene repertoire and genomic organization.</title>
        <authorList>
            <person name="Putnam N.H."/>
            <person name="Srivastava M."/>
            <person name="Hellsten U."/>
            <person name="Dirks B."/>
            <person name="Chapman J."/>
            <person name="Salamov A."/>
            <person name="Terry A."/>
            <person name="Shapiro H."/>
            <person name="Lindquist E."/>
            <person name="Kapitonov V.V."/>
            <person name="Jurka J."/>
            <person name="Genikhovich G."/>
            <person name="Grigoriev I.V."/>
            <person name="Lucas S.M."/>
            <person name="Steele R.E."/>
            <person name="Finnerty J.R."/>
            <person name="Technau U."/>
            <person name="Martindale M.Q."/>
            <person name="Rokhsar D.S."/>
        </authorList>
    </citation>
    <scope>NUCLEOTIDE SEQUENCE [LARGE SCALE GENOMIC DNA]</scope>
    <source>
        <strain evidence="10">CH2 X CH6</strain>
    </source>
</reference>
<dbReference type="HOGENOM" id="CLU_059592_3_0_1"/>
<dbReference type="EMBL" id="DS469544">
    <property type="protein sequence ID" value="EDO44493.1"/>
    <property type="molecule type" value="Genomic_DNA"/>
</dbReference>
<feature type="region of interest" description="Disordered" evidence="7">
    <location>
        <begin position="18"/>
        <end position="38"/>
    </location>
</feature>
<accession>A7RVQ4</accession>
<protein>
    <recommendedName>
        <fullName evidence="6">Protein YIPF</fullName>
    </recommendedName>
</protein>
<feature type="transmembrane region" description="Helical" evidence="6">
    <location>
        <begin position="71"/>
        <end position="90"/>
    </location>
</feature>
<evidence type="ECO:0000256" key="2">
    <source>
        <dbReference type="ARBA" id="ARBA00010596"/>
    </source>
</evidence>
<dbReference type="Proteomes" id="UP000001593">
    <property type="component" value="Unassembled WGS sequence"/>
</dbReference>
<dbReference type="STRING" id="45351.A7RVQ4"/>
<name>A7RVQ4_NEMVE</name>
<dbReference type="Pfam" id="PF04893">
    <property type="entry name" value="Yip1"/>
    <property type="match status" value="1"/>
</dbReference>
<sequence>MAASDGGFVPTNVSIDVEGDITVPGAPEEDEEPSTLDEPVTETLRRDLKAVGQKFFHVLIPRRSKALLRDWDLWGPLILCVYLAMMLQGHKVADSNNDGGPQFAEVFVVVWVGAFVITINSKLLGGQISFFQSVCVLGYCILPLDISLTVCRLILLAKQNLALFIARFVVVLGGFAWATVASIVFLGDSQPSHRKALAVYPIFLFNFVISWMIISNSG</sequence>
<evidence type="ECO:0000256" key="4">
    <source>
        <dbReference type="ARBA" id="ARBA00022989"/>
    </source>
</evidence>
<keyword evidence="10" id="KW-1185">Reference proteome</keyword>
<evidence type="ECO:0000256" key="3">
    <source>
        <dbReference type="ARBA" id="ARBA00022692"/>
    </source>
</evidence>
<evidence type="ECO:0000259" key="8">
    <source>
        <dbReference type="Pfam" id="PF04893"/>
    </source>
</evidence>
<dbReference type="InterPro" id="IPR045231">
    <property type="entry name" value="Yip1/4-like"/>
</dbReference>
<evidence type="ECO:0000256" key="6">
    <source>
        <dbReference type="RuleBase" id="RU361264"/>
    </source>
</evidence>
<proteinExistence type="inferred from homology"/>
<dbReference type="eggNOG" id="KOG2946">
    <property type="taxonomic scope" value="Eukaryota"/>
</dbReference>